<feature type="transmembrane region" description="Helical" evidence="12">
    <location>
        <begin position="37"/>
        <end position="58"/>
    </location>
</feature>
<dbReference type="Pfam" id="PF00560">
    <property type="entry name" value="LRR_1"/>
    <property type="match status" value="5"/>
</dbReference>
<dbReference type="InterPro" id="IPR055414">
    <property type="entry name" value="LRR_R13L4/SHOC2-like"/>
</dbReference>
<keyword evidence="15" id="KW-1185">Reference proteome</keyword>
<evidence type="ECO:0000256" key="1">
    <source>
        <dbReference type="ARBA" id="ARBA00004251"/>
    </source>
</evidence>
<keyword evidence="3" id="KW-1003">Cell membrane</keyword>
<evidence type="ECO:0000256" key="9">
    <source>
        <dbReference type="ARBA" id="ARBA00023136"/>
    </source>
</evidence>
<dbReference type="Pfam" id="PF23598">
    <property type="entry name" value="LRR_14"/>
    <property type="match status" value="1"/>
</dbReference>
<keyword evidence="9 12" id="KW-0472">Membrane</keyword>
<comment type="subcellular location">
    <subcellularLocation>
        <location evidence="1">Cell membrane</location>
        <topology evidence="1">Single-pass type I membrane protein</topology>
    </subcellularLocation>
</comment>
<dbReference type="InterPro" id="IPR032675">
    <property type="entry name" value="LRR_dom_sf"/>
</dbReference>
<keyword evidence="7" id="KW-0677">Repeat</keyword>
<evidence type="ECO:0000256" key="4">
    <source>
        <dbReference type="ARBA" id="ARBA00022614"/>
    </source>
</evidence>
<feature type="domain" description="Disease resistance R13L4/SHOC-2-like LRR" evidence="14">
    <location>
        <begin position="281"/>
        <end position="463"/>
    </location>
</feature>
<sequence>MFMFSFALYKKSFIELNLHAYLKEREREERYQSIMGLSLRLVLFSCLFFKLILLEFVVSKSFSYFQPSNCHDDERSALLQFKESFVIINKSASPCDPKVLQWKSQGVNASNCCSWAGVHCEEETGNVIGLDLSSSCLFGSINSNTTLFNLVHLQSLNLADNDFNSSQIPVAVGKLLGLTYLNLSNSFFWGQIPLEVSYLYKLSHLDLSFNYNENVELIFSKLKSPNLGSLLQNLTSLEVLDLSEVDISSRVPDFLSNFTSLTSIILHDCGLQGEFPAAIFQLPNLRILDVSSNGNLKGYFPEFHHRSPLKELRLDGSGFSGSLPSSIQMLDSLDILAVDSCDFSGPFPSSLGKLNKLTYLNLGVNNFSGQIPCSLQNLTHLTVLDLHDNQICGPIPSWLGNLTHLKFLEFSYNQLHGLVPQSLSNLMDLETLYLKTNKLNGTLEVDMFLSMKSLSYLNLGENNLSLLFRKGNINATSSKFKYVGFKSCNLHEFPYFIRHQNELEWLSIPDNKICCEIPKWMWNTSIDTLVAFNIADNFLKGYLPAVIPWVNLRLFRVSFNMLRGTLPVPPPSVVYYNVSNNLLSGEVSNMFCNMSSPYSLDLSDNTLEGKIPECLGNLSSTLYILSLRNNSFHGFIPEICSNNVSTMRIIDVSYNKLQGKLPRSLSNCKMLQGIVVSNNQLSDVFPSWLGSLPFLKLLILQHNGFYGVIEKPESYIGFPKLQVLDISFNNFTGELPSHYVSSWNAMKAIDPDPFMYLSVLLNITISNTYRYEVVTRYAIRITTKGVNRYYGAIQAIFAFIDMSSNKFEGEISILFGNLMSLHSLNLSNNMLTGCIPSSLGNLTELESLDLSQNNLSGEIPQQLKQLGFLGSFNVSHNMLTGPIPQGKQFSAFDSSSFEGNPGLCGDPLSKKCGDLETSSPPPSVFEENDDSESVFKLDWKFVLIGYISGLVVGVVLADIVIIRRHGWLVKMQCKRRRRRSYSRN</sequence>
<keyword evidence="4" id="KW-0433">Leucine-rich repeat</keyword>
<evidence type="ECO:0000313" key="16">
    <source>
        <dbReference type="RefSeq" id="XP_060670741.1"/>
    </source>
</evidence>
<evidence type="ECO:0000256" key="2">
    <source>
        <dbReference type="ARBA" id="ARBA00009592"/>
    </source>
</evidence>
<gene>
    <name evidence="16 17" type="primary">LOC107419456</name>
</gene>
<protein>
    <submittedName>
        <fullName evidence="16 17">Receptor-like protein 7 isoform X1</fullName>
    </submittedName>
</protein>
<dbReference type="Proteomes" id="UP001652623">
    <property type="component" value="Chromosome 2"/>
</dbReference>
<dbReference type="SMART" id="SM00369">
    <property type="entry name" value="LRR_TYP"/>
    <property type="match status" value="7"/>
</dbReference>
<evidence type="ECO:0000259" key="14">
    <source>
        <dbReference type="Pfam" id="PF23598"/>
    </source>
</evidence>
<reference evidence="15 16" key="1">
    <citation type="submission" date="2025-05" db="UniProtKB">
        <authorList>
            <consortium name="RefSeq"/>
        </authorList>
    </citation>
    <scope>NUCLEOTIDE SEQUENCE [LARGE SCALE GENOMIC DNA]</scope>
    <source>
        <tissue evidence="16 17">Seedling</tissue>
    </source>
</reference>
<dbReference type="RefSeq" id="XP_060670742.1">
    <property type="nucleotide sequence ID" value="XM_060814759.1"/>
</dbReference>
<keyword evidence="8 12" id="KW-1133">Transmembrane helix</keyword>
<dbReference type="Pfam" id="PF08263">
    <property type="entry name" value="LRRNT_2"/>
    <property type="match status" value="1"/>
</dbReference>
<dbReference type="InterPro" id="IPR001611">
    <property type="entry name" value="Leu-rich_rpt"/>
</dbReference>
<keyword evidence="5 12" id="KW-0812">Transmembrane</keyword>
<evidence type="ECO:0000313" key="17">
    <source>
        <dbReference type="RefSeq" id="XP_060670742.1"/>
    </source>
</evidence>
<evidence type="ECO:0000313" key="15">
    <source>
        <dbReference type="Proteomes" id="UP001652623"/>
    </source>
</evidence>
<evidence type="ECO:0000256" key="3">
    <source>
        <dbReference type="ARBA" id="ARBA00022475"/>
    </source>
</evidence>
<evidence type="ECO:0000256" key="5">
    <source>
        <dbReference type="ARBA" id="ARBA00022692"/>
    </source>
</evidence>
<dbReference type="SUPFAM" id="SSF52047">
    <property type="entry name" value="RNI-like"/>
    <property type="match status" value="1"/>
</dbReference>
<dbReference type="PANTHER" id="PTHR48061">
    <property type="entry name" value="LEUCINE-RICH REPEAT RECEPTOR PROTEIN KINASE EMS1-LIKE-RELATED"/>
    <property type="match status" value="1"/>
</dbReference>
<feature type="transmembrane region" description="Helical" evidence="12">
    <location>
        <begin position="941"/>
        <end position="962"/>
    </location>
</feature>
<dbReference type="PRINTS" id="PR00019">
    <property type="entry name" value="LEURICHRPT"/>
</dbReference>
<dbReference type="Gene3D" id="3.80.10.10">
    <property type="entry name" value="Ribonuclease Inhibitor"/>
    <property type="match status" value="3"/>
</dbReference>
<keyword evidence="10" id="KW-0675">Receptor</keyword>
<evidence type="ECO:0000256" key="12">
    <source>
        <dbReference type="SAM" id="Phobius"/>
    </source>
</evidence>
<name>A0ABM4A1Y2_ZIZJJ</name>
<dbReference type="InterPro" id="IPR003591">
    <property type="entry name" value="Leu-rich_rpt_typical-subtyp"/>
</dbReference>
<dbReference type="SUPFAM" id="SSF52058">
    <property type="entry name" value="L domain-like"/>
    <property type="match status" value="1"/>
</dbReference>
<dbReference type="InterPro" id="IPR013210">
    <property type="entry name" value="LRR_N_plant-typ"/>
</dbReference>
<dbReference type="GeneID" id="107419456"/>
<feature type="domain" description="Leucine-rich repeat-containing N-terminal plant-type" evidence="13">
    <location>
        <begin position="71"/>
        <end position="120"/>
    </location>
</feature>
<organism evidence="15 16">
    <name type="scientific">Ziziphus jujuba</name>
    <name type="common">Chinese jujube</name>
    <name type="synonym">Ziziphus sativa</name>
    <dbReference type="NCBI Taxonomy" id="326968"/>
    <lineage>
        <taxon>Eukaryota</taxon>
        <taxon>Viridiplantae</taxon>
        <taxon>Streptophyta</taxon>
        <taxon>Embryophyta</taxon>
        <taxon>Tracheophyta</taxon>
        <taxon>Spermatophyta</taxon>
        <taxon>Magnoliopsida</taxon>
        <taxon>eudicotyledons</taxon>
        <taxon>Gunneridae</taxon>
        <taxon>Pentapetalae</taxon>
        <taxon>rosids</taxon>
        <taxon>fabids</taxon>
        <taxon>Rosales</taxon>
        <taxon>Rhamnaceae</taxon>
        <taxon>Paliureae</taxon>
        <taxon>Ziziphus</taxon>
    </lineage>
</organism>
<proteinExistence type="inferred from homology"/>
<evidence type="ECO:0000256" key="6">
    <source>
        <dbReference type="ARBA" id="ARBA00022729"/>
    </source>
</evidence>
<evidence type="ECO:0000256" key="11">
    <source>
        <dbReference type="ARBA" id="ARBA00023180"/>
    </source>
</evidence>
<dbReference type="InterPro" id="IPR046956">
    <property type="entry name" value="RLP23-like"/>
</dbReference>
<keyword evidence="6" id="KW-0732">Signal</keyword>
<accession>A0ABM4A1Y2</accession>
<dbReference type="RefSeq" id="XP_060670741.1">
    <property type="nucleotide sequence ID" value="XM_060814758.1"/>
</dbReference>
<evidence type="ECO:0000259" key="13">
    <source>
        <dbReference type="Pfam" id="PF08263"/>
    </source>
</evidence>
<dbReference type="PANTHER" id="PTHR48061:SF12">
    <property type="entry name" value="DISEASE RESISTANCE LIKE PROTEIN"/>
    <property type="match status" value="1"/>
</dbReference>
<evidence type="ECO:0000256" key="10">
    <source>
        <dbReference type="ARBA" id="ARBA00023170"/>
    </source>
</evidence>
<evidence type="ECO:0000256" key="7">
    <source>
        <dbReference type="ARBA" id="ARBA00022737"/>
    </source>
</evidence>
<comment type="similarity">
    <text evidence="2">Belongs to the RLP family.</text>
</comment>
<evidence type="ECO:0000256" key="8">
    <source>
        <dbReference type="ARBA" id="ARBA00022989"/>
    </source>
</evidence>
<keyword evidence="11" id="KW-0325">Glycoprotein</keyword>